<gene>
    <name evidence="2" type="ORF">L0M17_00635</name>
</gene>
<evidence type="ECO:0008006" key="4">
    <source>
        <dbReference type="Google" id="ProtNLM"/>
    </source>
</evidence>
<dbReference type="EMBL" id="JAKZBV010000001">
    <property type="protein sequence ID" value="MCH6468501.1"/>
    <property type="molecule type" value="Genomic_DNA"/>
</dbReference>
<feature type="transmembrane region" description="Helical" evidence="1">
    <location>
        <begin position="97"/>
        <end position="123"/>
    </location>
</feature>
<organism evidence="2 3">
    <name type="scientific">Sinomonas terrae</name>
    <dbReference type="NCBI Taxonomy" id="2908838"/>
    <lineage>
        <taxon>Bacteria</taxon>
        <taxon>Bacillati</taxon>
        <taxon>Actinomycetota</taxon>
        <taxon>Actinomycetes</taxon>
        <taxon>Micrococcales</taxon>
        <taxon>Micrococcaceae</taxon>
        <taxon>Sinomonas</taxon>
    </lineage>
</organism>
<keyword evidence="1" id="KW-0472">Membrane</keyword>
<accession>A0ABS9TVQ0</accession>
<feature type="transmembrane region" description="Helical" evidence="1">
    <location>
        <begin position="143"/>
        <end position="168"/>
    </location>
</feature>
<evidence type="ECO:0000313" key="3">
    <source>
        <dbReference type="Proteomes" id="UP001202922"/>
    </source>
</evidence>
<feature type="transmembrane region" description="Helical" evidence="1">
    <location>
        <begin position="55"/>
        <end position="76"/>
    </location>
</feature>
<feature type="transmembrane region" description="Helical" evidence="1">
    <location>
        <begin position="180"/>
        <end position="199"/>
    </location>
</feature>
<keyword evidence="1" id="KW-0812">Transmembrane</keyword>
<dbReference type="RefSeq" id="WP_241050266.1">
    <property type="nucleotide sequence ID" value="NZ_JAKZBV010000001.1"/>
</dbReference>
<keyword evidence="3" id="KW-1185">Reference proteome</keyword>
<evidence type="ECO:0000313" key="2">
    <source>
        <dbReference type="EMBL" id="MCH6468501.1"/>
    </source>
</evidence>
<proteinExistence type="predicted"/>
<sequence length="327" mass="35257">MIVLASIVALWLLVLSRLPSCIRQRGDLVFFVALPAALATTISYPAVFRSVDSSLGLPGMASLMSGCLIMLSFGLFRTAIVKAVVAPEEQEPVLRRGLLQTTAAMTVYCVAFACASTAGAVTVDQHLSRPAFDAVSQSDVGVFVFMATLCAFLAAVSVEVTIVCLRYLPQMASAMFRTGFTSVALGCVITVVAFAAKFLRQLIVLTFVGLDYEPFLQNAFQALEGTAALLLSFGLMLPSISERVAQWQLYERYHLLRLHPVWRRTAHAGVVIDSVSVPLKGVLGRNPRARLHRTLVEILDSNLAAGGNLLSESESKLVKKSEGALYA</sequence>
<reference evidence="2 3" key="1">
    <citation type="submission" date="2022-03" db="EMBL/GenBank/DDBJ databases">
        <title>Sinomonas sp. isolated from a soil.</title>
        <authorList>
            <person name="Han J."/>
            <person name="Kim D.-U."/>
        </authorList>
    </citation>
    <scope>NUCLEOTIDE SEQUENCE [LARGE SCALE GENOMIC DNA]</scope>
    <source>
        <strain evidence="2 3">5-5</strain>
    </source>
</reference>
<comment type="caution">
    <text evidence="2">The sequence shown here is derived from an EMBL/GenBank/DDBJ whole genome shotgun (WGS) entry which is preliminary data.</text>
</comment>
<keyword evidence="1" id="KW-1133">Transmembrane helix</keyword>
<feature type="transmembrane region" description="Helical" evidence="1">
    <location>
        <begin position="219"/>
        <end position="237"/>
    </location>
</feature>
<protein>
    <recommendedName>
        <fullName evidence="4">Integral membrane protein</fullName>
    </recommendedName>
</protein>
<name>A0ABS9TVQ0_9MICC</name>
<dbReference type="Proteomes" id="UP001202922">
    <property type="component" value="Unassembled WGS sequence"/>
</dbReference>
<evidence type="ECO:0000256" key="1">
    <source>
        <dbReference type="SAM" id="Phobius"/>
    </source>
</evidence>